<dbReference type="SUPFAM" id="SSF52402">
    <property type="entry name" value="Adenine nucleotide alpha hydrolases-like"/>
    <property type="match status" value="2"/>
</dbReference>
<dbReference type="CDD" id="cd00293">
    <property type="entry name" value="USP-like"/>
    <property type="match status" value="2"/>
</dbReference>
<proteinExistence type="inferred from homology"/>
<dbReference type="InterPro" id="IPR014729">
    <property type="entry name" value="Rossmann-like_a/b/a_fold"/>
</dbReference>
<dbReference type="AlphaFoldDB" id="A0A1L5BKR8"/>
<evidence type="ECO:0000313" key="5">
    <source>
        <dbReference type="EMBL" id="APL93372.1"/>
    </source>
</evidence>
<keyword evidence="3" id="KW-0067">ATP-binding</keyword>
<dbReference type="Proteomes" id="UP000004550">
    <property type="component" value="Chromosome"/>
</dbReference>
<reference evidence="5 6" key="1">
    <citation type="journal article" date="2012" name="J. Bacteriol.">
        <title>Genome sequence of Sphingobium indicum B90A, a hexachlorocyclohexane-degrading bacterium.</title>
        <authorList>
            <person name="Anand S."/>
            <person name="Sangwan N."/>
            <person name="Lata P."/>
            <person name="Kaur J."/>
            <person name="Dua A."/>
            <person name="Singh A.K."/>
            <person name="Verma M."/>
            <person name="Kaur J."/>
            <person name="Khurana J.P."/>
            <person name="Khurana P."/>
            <person name="Mathur S."/>
            <person name="Lal R."/>
        </authorList>
    </citation>
    <scope>NUCLEOTIDE SEQUENCE [LARGE SCALE GENOMIC DNA]</scope>
    <source>
        <strain evidence="6">DSM 16412 / CCM 7286 / MTCC 6364 / B90A</strain>
    </source>
</reference>
<evidence type="ECO:0000256" key="2">
    <source>
        <dbReference type="ARBA" id="ARBA00022741"/>
    </source>
</evidence>
<evidence type="ECO:0000259" key="4">
    <source>
        <dbReference type="Pfam" id="PF00582"/>
    </source>
</evidence>
<dbReference type="PANTHER" id="PTHR46268:SF27">
    <property type="entry name" value="UNIVERSAL STRESS PROTEIN RV2623"/>
    <property type="match status" value="1"/>
</dbReference>
<evidence type="ECO:0000256" key="3">
    <source>
        <dbReference type="ARBA" id="ARBA00022840"/>
    </source>
</evidence>
<dbReference type="PANTHER" id="PTHR46268">
    <property type="entry name" value="STRESS RESPONSE PROTEIN NHAX"/>
    <property type="match status" value="1"/>
</dbReference>
<gene>
    <name evidence="5" type="ORF">SIDU_01885</name>
</gene>
<protein>
    <recommendedName>
        <fullName evidence="4">UspA domain-containing protein</fullName>
    </recommendedName>
</protein>
<organism evidence="5 6">
    <name type="scientific">Sphingobium indicum (strain DSM 16412 / CCM 7286 / MTCC 6364 / B90A)</name>
    <dbReference type="NCBI Taxonomy" id="861109"/>
    <lineage>
        <taxon>Bacteria</taxon>
        <taxon>Pseudomonadati</taxon>
        <taxon>Pseudomonadota</taxon>
        <taxon>Alphaproteobacteria</taxon>
        <taxon>Sphingomonadales</taxon>
        <taxon>Sphingomonadaceae</taxon>
        <taxon>Sphingobium</taxon>
    </lineage>
</organism>
<keyword evidence="2" id="KW-0547">Nucleotide-binding</keyword>
<dbReference type="Gene3D" id="3.40.50.620">
    <property type="entry name" value="HUPs"/>
    <property type="match status" value="2"/>
</dbReference>
<dbReference type="GO" id="GO:0005524">
    <property type="term" value="F:ATP binding"/>
    <property type="evidence" value="ECO:0007669"/>
    <property type="project" value="UniProtKB-KW"/>
</dbReference>
<dbReference type="PRINTS" id="PR01438">
    <property type="entry name" value="UNVRSLSTRESS"/>
</dbReference>
<dbReference type="Pfam" id="PF00582">
    <property type="entry name" value="Usp"/>
    <property type="match status" value="2"/>
</dbReference>
<feature type="domain" description="UspA" evidence="4">
    <location>
        <begin position="1"/>
        <end position="129"/>
    </location>
</feature>
<comment type="similarity">
    <text evidence="1">Belongs to the universal stress protein A family.</text>
</comment>
<dbReference type="EMBL" id="CP013070">
    <property type="protein sequence ID" value="APL93372.1"/>
    <property type="molecule type" value="Genomic_DNA"/>
</dbReference>
<feature type="domain" description="UspA" evidence="4">
    <location>
        <begin position="138"/>
        <end position="281"/>
    </location>
</feature>
<dbReference type="InterPro" id="IPR006015">
    <property type="entry name" value="Universal_stress_UspA"/>
</dbReference>
<evidence type="ECO:0000256" key="1">
    <source>
        <dbReference type="ARBA" id="ARBA00008791"/>
    </source>
</evidence>
<evidence type="ECO:0000313" key="6">
    <source>
        <dbReference type="Proteomes" id="UP000004550"/>
    </source>
</evidence>
<name>A0A1L5BKR8_SPHIB</name>
<sequence>MKHILVATDFSARSDRASRRAVLTARTIEAELTLVHVVDDDQPNYLMERQRSAATELLGQMTTTLAEVDKVASRMIVTTGDAFDGILRTAAEINPDLIIVGPHRRQFLDTFVGTTAERTIQRSRHPILMANAVPSGSYNRILLATDLTDASRSAVTSADRLGILTGVDIVALHLFDAPAIGMMKRAMEVPDAINHYVSVEEKRARSEFMSFLAGCGLQGARLKLSPMQGSVAAAIRACADEQEVDLIVLGTSQRTGIERFLLGSIAQAVLLDAAQDVLVVPPRQPDETSL</sequence>
<dbReference type="InterPro" id="IPR006016">
    <property type="entry name" value="UspA"/>
</dbReference>
<dbReference type="KEGG" id="sinb:SIDU_01885"/>
<accession>A0A1L5BKR8</accession>